<dbReference type="GO" id="GO:0055085">
    <property type="term" value="P:transmembrane transport"/>
    <property type="evidence" value="ECO:0007669"/>
    <property type="project" value="InterPro"/>
</dbReference>
<feature type="binding site" evidence="5">
    <location>
        <position position="217"/>
    </location>
    <ligand>
        <name>substrate</name>
    </ligand>
</feature>
<dbReference type="InterPro" id="IPR026289">
    <property type="entry name" value="SBP_TakP-like"/>
</dbReference>
<evidence type="ECO:0000256" key="4">
    <source>
        <dbReference type="PIRSR" id="PIRSR039026-1"/>
    </source>
</evidence>
<organism evidence="7 8">
    <name type="scientific">Seohaeicola zhoushanensis</name>
    <dbReference type="NCBI Taxonomy" id="1569283"/>
    <lineage>
        <taxon>Bacteria</taxon>
        <taxon>Pseudomonadati</taxon>
        <taxon>Pseudomonadota</taxon>
        <taxon>Alphaproteobacteria</taxon>
        <taxon>Rhodobacterales</taxon>
        <taxon>Roseobacteraceae</taxon>
        <taxon>Seohaeicola</taxon>
    </lineage>
</organism>
<dbReference type="GO" id="GO:0042597">
    <property type="term" value="C:periplasmic space"/>
    <property type="evidence" value="ECO:0007669"/>
    <property type="project" value="UniProtKB-SubCell"/>
</dbReference>
<dbReference type="Proteomes" id="UP000626220">
    <property type="component" value="Unassembled WGS sequence"/>
</dbReference>
<keyword evidence="5" id="KW-0479">Metal-binding</keyword>
<dbReference type="InterPro" id="IPR006311">
    <property type="entry name" value="TAT_signal"/>
</dbReference>
<evidence type="ECO:0000313" key="8">
    <source>
        <dbReference type="Proteomes" id="UP000626220"/>
    </source>
</evidence>
<feature type="binding site" evidence="4">
    <location>
        <position position="159"/>
    </location>
    <ligand>
        <name>substrate</name>
    </ligand>
</feature>
<dbReference type="PANTHER" id="PTHR33376">
    <property type="match status" value="1"/>
</dbReference>
<evidence type="ECO:0000256" key="5">
    <source>
        <dbReference type="PIRSR" id="PIRSR039026-2"/>
    </source>
</evidence>
<accession>A0A8J3GX09</accession>
<dbReference type="RefSeq" id="WP_189679597.1">
    <property type="nucleotide sequence ID" value="NZ_BNCJ01000003.1"/>
</dbReference>
<protein>
    <submittedName>
        <fullName evidence="7">ABC transporter substrate-binding protein</fullName>
    </submittedName>
</protein>
<sequence>MTINRRTFFRNSAAAGFGATAATLATPALAQGKRQLTMVMAWPHNFPGLASIAYNWAKAVEELSDGNITVKVNAAGELVGAFEVFDAVGQGTADAYHASPMFLAGKWQAATFFGLVPFGLNAMEHCAWMYFGGGQDLQDKAYRELLNLKAFPCGHTGTQMAGWFTKEINNLEDFQGIKMRSSGIAGEVMRRVGASAVMIPPQEIFTSLQSGAIDATELCCAWLDSANGFHQYAKYYYTPGWQEVNSAGEIGLNADLWDDLSAHEKLIMDHAARSANSINIGEWPYYNAKAMNTLRTEHKVDVRGYPDDVVLALAKTSQEVVAELANSDAHAAEIYASWKAYRDEAIQYSALVDYPMYRARKLAFEAGA</sequence>
<feature type="binding site" evidence="5">
    <location>
        <position position="218"/>
    </location>
    <ligand>
        <name>Na(+)</name>
        <dbReference type="ChEBI" id="CHEBI:29101"/>
    </ligand>
</feature>
<dbReference type="AlphaFoldDB" id="A0A8J3GX09"/>
<reference evidence="7" key="1">
    <citation type="journal article" date="2014" name="Int. J. Syst. Evol. Microbiol.">
        <title>Complete genome sequence of Corynebacterium casei LMG S-19264T (=DSM 44701T), isolated from a smear-ripened cheese.</title>
        <authorList>
            <consortium name="US DOE Joint Genome Institute (JGI-PGF)"/>
            <person name="Walter F."/>
            <person name="Albersmeier A."/>
            <person name="Kalinowski J."/>
            <person name="Ruckert C."/>
        </authorList>
    </citation>
    <scope>NUCLEOTIDE SEQUENCE</scope>
    <source>
        <strain evidence="7">KCTC 42650</strain>
    </source>
</reference>
<dbReference type="Pfam" id="PF03480">
    <property type="entry name" value="DctP"/>
    <property type="match status" value="1"/>
</dbReference>
<feature type="chain" id="PRO_5035172624" evidence="6">
    <location>
        <begin position="31"/>
        <end position="368"/>
    </location>
</feature>
<dbReference type="PROSITE" id="PS51318">
    <property type="entry name" value="TAT"/>
    <property type="match status" value="1"/>
</dbReference>
<dbReference type="GO" id="GO:0031317">
    <property type="term" value="C:tripartite ATP-independent periplasmic transporter complex"/>
    <property type="evidence" value="ECO:0007669"/>
    <property type="project" value="InterPro"/>
</dbReference>
<gene>
    <name evidence="7" type="ORF">GCM10017056_16600</name>
</gene>
<comment type="caution">
    <text evidence="7">The sequence shown here is derived from an EMBL/GenBank/DDBJ whole genome shotgun (WGS) entry which is preliminary data.</text>
</comment>
<dbReference type="InterPro" id="IPR038404">
    <property type="entry name" value="TRAP_DctP_sf"/>
</dbReference>
<dbReference type="NCBIfam" id="NF037995">
    <property type="entry name" value="TRAP_S1"/>
    <property type="match status" value="1"/>
</dbReference>
<dbReference type="PANTHER" id="PTHR33376:SF5">
    <property type="entry name" value="EXTRACYTOPLASMIC SOLUTE RECEPTOR PROTEIN"/>
    <property type="match status" value="1"/>
</dbReference>
<keyword evidence="8" id="KW-1185">Reference proteome</keyword>
<evidence type="ECO:0000256" key="3">
    <source>
        <dbReference type="ARBA" id="ARBA00022764"/>
    </source>
</evidence>
<evidence type="ECO:0000256" key="1">
    <source>
        <dbReference type="ARBA" id="ARBA00004418"/>
    </source>
</evidence>
<reference evidence="7" key="2">
    <citation type="submission" date="2020-09" db="EMBL/GenBank/DDBJ databases">
        <authorList>
            <person name="Sun Q."/>
            <person name="Kim S."/>
        </authorList>
    </citation>
    <scope>NUCLEOTIDE SEQUENCE</scope>
    <source>
        <strain evidence="7">KCTC 42650</strain>
    </source>
</reference>
<evidence type="ECO:0000256" key="6">
    <source>
        <dbReference type="SAM" id="SignalP"/>
    </source>
</evidence>
<comment type="subcellular location">
    <subcellularLocation>
        <location evidence="1">Periplasm</location>
    </subcellularLocation>
</comment>
<dbReference type="CDD" id="cd13604">
    <property type="entry name" value="PBP2_TRAP_ketoacid_lactate_like"/>
    <property type="match status" value="1"/>
</dbReference>
<keyword evidence="3" id="KW-0574">Periplasm</keyword>
<dbReference type="Gene3D" id="3.40.190.170">
    <property type="entry name" value="Bacterial extracellular solute-binding protein, family 7"/>
    <property type="match status" value="1"/>
</dbReference>
<feature type="binding site" evidence="4">
    <location>
        <position position="180"/>
    </location>
    <ligand>
        <name>substrate</name>
    </ligand>
</feature>
<proteinExistence type="predicted"/>
<dbReference type="InterPro" id="IPR018389">
    <property type="entry name" value="DctP_fam"/>
</dbReference>
<evidence type="ECO:0000313" key="7">
    <source>
        <dbReference type="EMBL" id="GHF45643.1"/>
    </source>
</evidence>
<feature type="binding site" evidence="5">
    <location>
        <position position="243"/>
    </location>
    <ligand>
        <name>substrate</name>
    </ligand>
</feature>
<dbReference type="PIRSF" id="PIRSF039026">
    <property type="entry name" value="SiaP"/>
    <property type="match status" value="1"/>
</dbReference>
<dbReference type="GO" id="GO:0046872">
    <property type="term" value="F:metal ion binding"/>
    <property type="evidence" value="ECO:0007669"/>
    <property type="project" value="UniProtKB-KW"/>
</dbReference>
<keyword evidence="2 6" id="KW-0732">Signal</keyword>
<feature type="signal peptide" evidence="6">
    <location>
        <begin position="1"/>
        <end position="30"/>
    </location>
</feature>
<name>A0A8J3GX09_9RHOB</name>
<dbReference type="Gene3D" id="3.40.190.10">
    <property type="entry name" value="Periplasmic binding protein-like II"/>
    <property type="match status" value="1"/>
</dbReference>
<evidence type="ECO:0000256" key="2">
    <source>
        <dbReference type="ARBA" id="ARBA00022729"/>
    </source>
</evidence>
<dbReference type="EMBL" id="BNCJ01000003">
    <property type="protein sequence ID" value="GHF45643.1"/>
    <property type="molecule type" value="Genomic_DNA"/>
</dbReference>